<organism evidence="2 3">
    <name type="scientific">Suillus subaureus</name>
    <dbReference type="NCBI Taxonomy" id="48587"/>
    <lineage>
        <taxon>Eukaryota</taxon>
        <taxon>Fungi</taxon>
        <taxon>Dikarya</taxon>
        <taxon>Basidiomycota</taxon>
        <taxon>Agaricomycotina</taxon>
        <taxon>Agaricomycetes</taxon>
        <taxon>Agaricomycetidae</taxon>
        <taxon>Boletales</taxon>
        <taxon>Suillineae</taxon>
        <taxon>Suillaceae</taxon>
        <taxon>Suillus</taxon>
    </lineage>
</organism>
<evidence type="ECO:0000313" key="3">
    <source>
        <dbReference type="Proteomes" id="UP000807769"/>
    </source>
</evidence>
<feature type="compositionally biased region" description="Basic and acidic residues" evidence="1">
    <location>
        <begin position="19"/>
        <end position="29"/>
    </location>
</feature>
<proteinExistence type="predicted"/>
<keyword evidence="3" id="KW-1185">Reference proteome</keyword>
<evidence type="ECO:0000313" key="2">
    <source>
        <dbReference type="EMBL" id="KAG1825648.1"/>
    </source>
</evidence>
<feature type="region of interest" description="Disordered" evidence="1">
    <location>
        <begin position="1"/>
        <end position="35"/>
    </location>
</feature>
<protein>
    <submittedName>
        <fullName evidence="2">Uncharacterized protein</fullName>
    </submittedName>
</protein>
<accession>A0A9P7EM75</accession>
<comment type="caution">
    <text evidence="2">The sequence shown here is derived from an EMBL/GenBank/DDBJ whole genome shotgun (WGS) entry which is preliminary data.</text>
</comment>
<name>A0A9P7EM75_9AGAM</name>
<dbReference type="GeneID" id="64636850"/>
<sequence>MSGEKKSWPKLRSPFRRTVPHETSRKRSDTLGNSKISNTTLSSVIVPVFEVEPRKTSQHVTHTENVRSFSTEESCVSHPQNSLASHGDSYDSSWSAQTSCTTPGANLGSFSGQAVLPAGKCSPRISGDLEGRLGNAYRHIQNMPPSPISPTISQLTGDPRTYHKQLGVPQHSVINQPTLEMPSLPNPYAAHARSRSQPLPSSFPFESLPTSWTWDDAPEPSSAPRFRHVQIKAQYHQPQIDINDHPNNRRSTTTSVHSSQTSPPMILGPVKPIRRCRRTVIAAVRGWPYYIRASPTKEVKVDQATTSSTVACFKSIPIVILHYLGGDPYRRGWPYHQIPASKEVKVDQAALAGPPCPKFTPLIIILHRVRGD</sequence>
<dbReference type="OrthoDB" id="660555at2759"/>
<reference evidence="2" key="1">
    <citation type="journal article" date="2020" name="New Phytol.">
        <title>Comparative genomics reveals dynamic genome evolution in host specialist ectomycorrhizal fungi.</title>
        <authorList>
            <person name="Lofgren L.A."/>
            <person name="Nguyen N.H."/>
            <person name="Vilgalys R."/>
            <person name="Ruytinx J."/>
            <person name="Liao H.L."/>
            <person name="Branco S."/>
            <person name="Kuo A."/>
            <person name="LaButti K."/>
            <person name="Lipzen A."/>
            <person name="Andreopoulos W."/>
            <person name="Pangilinan J."/>
            <person name="Riley R."/>
            <person name="Hundley H."/>
            <person name="Na H."/>
            <person name="Barry K."/>
            <person name="Grigoriev I.V."/>
            <person name="Stajich J.E."/>
            <person name="Kennedy P.G."/>
        </authorList>
    </citation>
    <scope>NUCLEOTIDE SEQUENCE</scope>
    <source>
        <strain evidence="2">MN1</strain>
    </source>
</reference>
<dbReference type="AlphaFoldDB" id="A0A9P7EM75"/>
<feature type="compositionally biased region" description="Low complexity" evidence="1">
    <location>
        <begin position="251"/>
        <end position="262"/>
    </location>
</feature>
<dbReference type="Proteomes" id="UP000807769">
    <property type="component" value="Unassembled WGS sequence"/>
</dbReference>
<gene>
    <name evidence="2" type="ORF">BJ212DRAFT_288678</name>
</gene>
<feature type="region of interest" description="Disordered" evidence="1">
    <location>
        <begin position="238"/>
        <end position="269"/>
    </location>
</feature>
<dbReference type="RefSeq" id="XP_041198901.1">
    <property type="nucleotide sequence ID" value="XM_041342834.1"/>
</dbReference>
<evidence type="ECO:0000256" key="1">
    <source>
        <dbReference type="SAM" id="MobiDB-lite"/>
    </source>
</evidence>
<dbReference type="EMBL" id="JABBWG010000002">
    <property type="protein sequence ID" value="KAG1825648.1"/>
    <property type="molecule type" value="Genomic_DNA"/>
</dbReference>